<evidence type="ECO:0000313" key="3">
    <source>
        <dbReference type="EMBL" id="KAG6116071.1"/>
    </source>
</evidence>
<keyword evidence="2" id="KW-0472">Membrane</keyword>
<feature type="transmembrane region" description="Helical" evidence="2">
    <location>
        <begin position="81"/>
        <end position="98"/>
    </location>
</feature>
<comment type="caution">
    <text evidence="3">The sequence shown here is derived from an EMBL/GenBank/DDBJ whole genome shotgun (WGS) entry which is preliminary data.</text>
</comment>
<feature type="compositionally biased region" description="Basic residues" evidence="1">
    <location>
        <begin position="1"/>
        <end position="20"/>
    </location>
</feature>
<keyword evidence="2" id="KW-1133">Transmembrane helix</keyword>
<keyword evidence="2" id="KW-0812">Transmembrane</keyword>
<organism evidence="3 4">
    <name type="scientific">Claviceps humidiphila</name>
    <dbReference type="NCBI Taxonomy" id="1294629"/>
    <lineage>
        <taxon>Eukaryota</taxon>
        <taxon>Fungi</taxon>
        <taxon>Dikarya</taxon>
        <taxon>Ascomycota</taxon>
        <taxon>Pezizomycotina</taxon>
        <taxon>Sordariomycetes</taxon>
        <taxon>Hypocreomycetidae</taxon>
        <taxon>Hypocreales</taxon>
        <taxon>Clavicipitaceae</taxon>
        <taxon>Claviceps</taxon>
    </lineage>
</organism>
<dbReference type="Proteomes" id="UP000732380">
    <property type="component" value="Unassembled WGS sequence"/>
</dbReference>
<protein>
    <submittedName>
        <fullName evidence="3">Uncharacterized protein</fullName>
    </submittedName>
</protein>
<sequence length="144" mass="15652">MTKKAAARKAKKAGKSKKGGGKGPSLKERISGLFPVFKKEKGVLPKITGYDLNEIHDGFENSVETYLTNGAIKKVGEIESVVILSYPVILGSTPFSFLNTGMRPEILSFKLGPLPPPFFDFSAFLAFLAAAFFAFLAFLAFRVL</sequence>
<proteinExistence type="predicted"/>
<evidence type="ECO:0000313" key="4">
    <source>
        <dbReference type="Proteomes" id="UP000732380"/>
    </source>
</evidence>
<reference evidence="3 4" key="1">
    <citation type="journal article" date="2020" name="bioRxiv">
        <title>Whole genome comparisons of ergot fungi reveals the divergence and evolution of species within the genus Claviceps are the result of varying mechanisms driving genome evolution and host range expansion.</title>
        <authorList>
            <person name="Wyka S.A."/>
            <person name="Mondo S.J."/>
            <person name="Liu M."/>
            <person name="Dettman J."/>
            <person name="Nalam V."/>
            <person name="Broders K.D."/>
        </authorList>
    </citation>
    <scope>NUCLEOTIDE SEQUENCE [LARGE SCALE GENOMIC DNA]</scope>
    <source>
        <strain evidence="3 4">LM576</strain>
    </source>
</reference>
<name>A0A9P7TUN8_9HYPO</name>
<dbReference type="EMBL" id="SRQM01000191">
    <property type="protein sequence ID" value="KAG6116071.1"/>
    <property type="molecule type" value="Genomic_DNA"/>
</dbReference>
<evidence type="ECO:0000256" key="2">
    <source>
        <dbReference type="SAM" id="Phobius"/>
    </source>
</evidence>
<keyword evidence="4" id="KW-1185">Reference proteome</keyword>
<evidence type="ECO:0000256" key="1">
    <source>
        <dbReference type="SAM" id="MobiDB-lite"/>
    </source>
</evidence>
<gene>
    <name evidence="3" type="ORF">E4U13_002145</name>
</gene>
<dbReference type="AlphaFoldDB" id="A0A9P7TUN8"/>
<feature type="transmembrane region" description="Helical" evidence="2">
    <location>
        <begin position="118"/>
        <end position="141"/>
    </location>
</feature>
<feature type="region of interest" description="Disordered" evidence="1">
    <location>
        <begin position="1"/>
        <end position="27"/>
    </location>
</feature>
<accession>A0A9P7TUN8</accession>